<dbReference type="GO" id="GO:0017001">
    <property type="term" value="P:antibiotic catabolic process"/>
    <property type="evidence" value="ECO:0007669"/>
    <property type="project" value="UniProtKB-ARBA"/>
</dbReference>
<dbReference type="SUPFAM" id="SSF56281">
    <property type="entry name" value="Metallo-hydrolase/oxidoreductase"/>
    <property type="match status" value="1"/>
</dbReference>
<dbReference type="GO" id="GO:0016787">
    <property type="term" value="F:hydrolase activity"/>
    <property type="evidence" value="ECO:0007669"/>
    <property type="project" value="UniProtKB-KW"/>
</dbReference>
<dbReference type="Pfam" id="PF00753">
    <property type="entry name" value="Lactamase_B"/>
    <property type="match status" value="1"/>
</dbReference>
<accession>A0A7Y0AV70</accession>
<dbReference type="PANTHER" id="PTHR42951">
    <property type="entry name" value="METALLO-BETA-LACTAMASE DOMAIN-CONTAINING"/>
    <property type="match status" value="1"/>
</dbReference>
<comment type="caution">
    <text evidence="3">The sequence shown here is derived from an EMBL/GenBank/DDBJ whole genome shotgun (WGS) entry which is preliminary data.</text>
</comment>
<dbReference type="Proteomes" id="UP000541470">
    <property type="component" value="Unassembled WGS sequence"/>
</dbReference>
<sequence>MTILEPYPGLFAYYDGRIAGKRLHSEEPNWLDDGAYSLGVASYALVAGERAILYDTHISFDHAQAIRSHLEGLGVTSIQVVLSHWHTDHIAGNAVFADCEIIANRLTAKTLIENVKTLANKTPPINPVVMPNRLFEGQLTLPLGDRVVELLQFDIHSADGTVLLLPDEGVLLAGDTLEDTVTYISEPEHIPTHIVELGRMAGLPIRRILPNHGAMERIAAGGYEPSLIEANRTYLERLQALAEAGVTEDVALRDFVADDIASGRIVYFESYERVHRANVAAVLGARAAASGI</sequence>
<evidence type="ECO:0000256" key="1">
    <source>
        <dbReference type="ARBA" id="ARBA00005250"/>
    </source>
</evidence>
<dbReference type="AlphaFoldDB" id="A0A7Y0AV70"/>
<dbReference type="PANTHER" id="PTHR42951:SF4">
    <property type="entry name" value="ACYL-COENZYME A THIOESTERASE MBLAC2"/>
    <property type="match status" value="1"/>
</dbReference>
<feature type="domain" description="Metallo-beta-lactamase" evidence="2">
    <location>
        <begin position="39"/>
        <end position="212"/>
    </location>
</feature>
<dbReference type="InterPro" id="IPR001279">
    <property type="entry name" value="Metallo-B-lactamas"/>
</dbReference>
<dbReference type="Gene3D" id="3.60.15.10">
    <property type="entry name" value="Ribonuclease Z/Hydroxyacylglutathione hydrolase-like"/>
    <property type="match status" value="1"/>
</dbReference>
<comment type="similarity">
    <text evidence="1">Belongs to the metallo-beta-lactamase superfamily. Class-B beta-lactamase family.</text>
</comment>
<dbReference type="EMBL" id="JABBGK010000001">
    <property type="protein sequence ID" value="NML74111.1"/>
    <property type="molecule type" value="Genomic_DNA"/>
</dbReference>
<gene>
    <name evidence="3" type="ORF">HHL25_08255</name>
</gene>
<evidence type="ECO:0000259" key="2">
    <source>
        <dbReference type="SMART" id="SM00849"/>
    </source>
</evidence>
<dbReference type="InterPro" id="IPR036866">
    <property type="entry name" value="RibonucZ/Hydroxyglut_hydro"/>
</dbReference>
<name>A0A7Y0AV70_9HYPH</name>
<evidence type="ECO:0000313" key="3">
    <source>
        <dbReference type="EMBL" id="NML74111.1"/>
    </source>
</evidence>
<protein>
    <submittedName>
        <fullName evidence="3">MBL fold metallo-hydrolase</fullName>
    </submittedName>
</protein>
<reference evidence="3 4" key="1">
    <citation type="submission" date="2020-04" db="EMBL/GenBank/DDBJ databases">
        <title>Rhizobium sp. S-51 isolated from soil.</title>
        <authorList>
            <person name="Dahal R.H."/>
        </authorList>
    </citation>
    <scope>NUCLEOTIDE SEQUENCE [LARGE SCALE GENOMIC DNA]</scope>
    <source>
        <strain evidence="3 4">S-51</strain>
    </source>
</reference>
<proteinExistence type="inferred from homology"/>
<organism evidence="3 4">
    <name type="scientific">Rhizobium terricola</name>
    <dbReference type="NCBI Taxonomy" id="2728849"/>
    <lineage>
        <taxon>Bacteria</taxon>
        <taxon>Pseudomonadati</taxon>
        <taxon>Pseudomonadota</taxon>
        <taxon>Alphaproteobacteria</taxon>
        <taxon>Hyphomicrobiales</taxon>
        <taxon>Rhizobiaceae</taxon>
        <taxon>Rhizobium/Agrobacterium group</taxon>
        <taxon>Rhizobium</taxon>
    </lineage>
</organism>
<dbReference type="SMART" id="SM00849">
    <property type="entry name" value="Lactamase_B"/>
    <property type="match status" value="1"/>
</dbReference>
<keyword evidence="4" id="KW-1185">Reference proteome</keyword>
<evidence type="ECO:0000313" key="4">
    <source>
        <dbReference type="Proteomes" id="UP000541470"/>
    </source>
</evidence>
<dbReference type="InterPro" id="IPR050855">
    <property type="entry name" value="NDM-1-like"/>
</dbReference>
<keyword evidence="3" id="KW-0378">Hydrolase</keyword>